<dbReference type="Proteomes" id="UP001642540">
    <property type="component" value="Unassembled WGS sequence"/>
</dbReference>
<feature type="transmembrane region" description="Helical" evidence="1">
    <location>
        <begin position="144"/>
        <end position="164"/>
    </location>
</feature>
<keyword evidence="1" id="KW-0812">Transmembrane</keyword>
<evidence type="ECO:0000313" key="3">
    <source>
        <dbReference type="Proteomes" id="UP001642540"/>
    </source>
</evidence>
<gene>
    <name evidence="2" type="ORF">ODALV1_LOCUS9832</name>
</gene>
<sequence>METAGTEVRLLKTLLIIGIGYAPTVAVPYAMLQWFMGCNSINFAYFTIPACHAADTSQNWPMSSIVQLTIYCIFGCWLVMDVVGGFALFVIDFSLVQAYCLRRYIQYVSSCLTLNPKKCREFLPYFREVQLLCRYYNRMQQDRLIVMTLNIASASCILSYFVVISLGLHNISVPELLFFFIIANDATLFLMLYAKMMSRVYVQSTQSDLAIKQRVLPKVASKDRKWVGRYVKSFPLFKCYIGYNNYVDELTPLTLFSFCVDQTLKCFYVFEVKLFPGGASKLSRPLTVQIKEGTPVFKL</sequence>
<reference evidence="2 3" key="1">
    <citation type="submission" date="2024-08" db="EMBL/GenBank/DDBJ databases">
        <authorList>
            <person name="Cucini C."/>
            <person name="Frati F."/>
        </authorList>
    </citation>
    <scope>NUCLEOTIDE SEQUENCE [LARGE SCALE GENOMIC DNA]</scope>
</reference>
<dbReference type="EMBL" id="CAXLJM020000030">
    <property type="protein sequence ID" value="CAL8098111.1"/>
    <property type="molecule type" value="Genomic_DNA"/>
</dbReference>
<feature type="transmembrane region" description="Helical" evidence="1">
    <location>
        <begin position="176"/>
        <end position="194"/>
    </location>
</feature>
<accession>A0ABP1QGR8</accession>
<evidence type="ECO:0000256" key="1">
    <source>
        <dbReference type="SAM" id="Phobius"/>
    </source>
</evidence>
<protein>
    <submittedName>
        <fullName evidence="2">Uncharacterized protein</fullName>
    </submittedName>
</protein>
<keyword evidence="1" id="KW-0472">Membrane</keyword>
<organism evidence="2 3">
    <name type="scientific">Orchesella dallaii</name>
    <dbReference type="NCBI Taxonomy" id="48710"/>
    <lineage>
        <taxon>Eukaryota</taxon>
        <taxon>Metazoa</taxon>
        <taxon>Ecdysozoa</taxon>
        <taxon>Arthropoda</taxon>
        <taxon>Hexapoda</taxon>
        <taxon>Collembola</taxon>
        <taxon>Entomobryomorpha</taxon>
        <taxon>Entomobryoidea</taxon>
        <taxon>Orchesellidae</taxon>
        <taxon>Orchesellinae</taxon>
        <taxon>Orchesella</taxon>
    </lineage>
</organism>
<feature type="transmembrane region" description="Helical" evidence="1">
    <location>
        <begin position="68"/>
        <end position="96"/>
    </location>
</feature>
<proteinExistence type="predicted"/>
<comment type="caution">
    <text evidence="2">The sequence shown here is derived from an EMBL/GenBank/DDBJ whole genome shotgun (WGS) entry which is preliminary data.</text>
</comment>
<feature type="transmembrane region" description="Helical" evidence="1">
    <location>
        <begin position="12"/>
        <end position="36"/>
    </location>
</feature>
<keyword evidence="1" id="KW-1133">Transmembrane helix</keyword>
<name>A0ABP1QGR8_9HEXA</name>
<keyword evidence="3" id="KW-1185">Reference proteome</keyword>
<evidence type="ECO:0000313" key="2">
    <source>
        <dbReference type="EMBL" id="CAL8098111.1"/>
    </source>
</evidence>